<dbReference type="InterPro" id="IPR038287">
    <property type="entry name" value="Cse2_sf"/>
</dbReference>
<sequence length="74" mass="8342">MDGLHRHLPGAVRQLREAGAPVDWAQLLGDLAGWRQYGGEVKRRWLQDFYRERHRSGVRAAREADDAEGAGGDM</sequence>
<reference evidence="1 2" key="1">
    <citation type="submission" date="2014-05" db="EMBL/GenBank/DDBJ databases">
        <title>Draft Genome Sequence of Kitasatospora cheerisanensis KCTC 2395.</title>
        <authorList>
            <person name="Nam D.H."/>
        </authorList>
    </citation>
    <scope>NUCLEOTIDE SEQUENCE [LARGE SCALE GENOMIC DNA]</scope>
    <source>
        <strain evidence="1 2">KCTC 2395</strain>
    </source>
</reference>
<proteinExistence type="predicted"/>
<dbReference type="NCBIfam" id="TIGR02548">
    <property type="entry name" value="casB_cse2"/>
    <property type="match status" value="1"/>
</dbReference>
<evidence type="ECO:0000313" key="2">
    <source>
        <dbReference type="Proteomes" id="UP000027178"/>
    </source>
</evidence>
<name>A0A066YKT2_9ACTN</name>
<evidence type="ECO:0000313" key="1">
    <source>
        <dbReference type="EMBL" id="KDN80539.1"/>
    </source>
</evidence>
<accession>A0A066YKT2</accession>
<dbReference type="EMBL" id="JNBY01000172">
    <property type="protein sequence ID" value="KDN80539.1"/>
    <property type="molecule type" value="Genomic_DNA"/>
</dbReference>
<dbReference type="eggNOG" id="ENOG50320XE">
    <property type="taxonomic scope" value="Bacteria"/>
</dbReference>
<dbReference type="Proteomes" id="UP000027178">
    <property type="component" value="Unassembled WGS sequence"/>
</dbReference>
<evidence type="ECO:0008006" key="3">
    <source>
        <dbReference type="Google" id="ProtNLM"/>
    </source>
</evidence>
<dbReference type="HOGENOM" id="CLU_186008_0_0_11"/>
<dbReference type="InterPro" id="IPR013382">
    <property type="entry name" value="CRISPR-assoc_prot_Cse2"/>
</dbReference>
<dbReference type="AlphaFoldDB" id="A0A066YKT2"/>
<gene>
    <name evidence="1" type="ORF">KCH_76860</name>
</gene>
<keyword evidence="2" id="KW-1185">Reference proteome</keyword>
<comment type="caution">
    <text evidence="1">The sequence shown here is derived from an EMBL/GenBank/DDBJ whole genome shotgun (WGS) entry which is preliminary data.</text>
</comment>
<organism evidence="1 2">
    <name type="scientific">Kitasatospora cheerisanensis KCTC 2395</name>
    <dbReference type="NCBI Taxonomy" id="1348663"/>
    <lineage>
        <taxon>Bacteria</taxon>
        <taxon>Bacillati</taxon>
        <taxon>Actinomycetota</taxon>
        <taxon>Actinomycetes</taxon>
        <taxon>Kitasatosporales</taxon>
        <taxon>Streptomycetaceae</taxon>
        <taxon>Kitasatospora</taxon>
    </lineage>
</organism>
<dbReference type="Pfam" id="PF09485">
    <property type="entry name" value="CRISPR_Cse2"/>
    <property type="match status" value="1"/>
</dbReference>
<protein>
    <recommendedName>
        <fullName evidence="3">CRISPR-associated protein Cse2</fullName>
    </recommendedName>
</protein>
<dbReference type="PATRIC" id="fig|1348663.4.peg.7426"/>
<dbReference type="Gene3D" id="1.10.520.40">
    <property type="entry name" value="CRISPR-associated protein Cse2"/>
    <property type="match status" value="1"/>
</dbReference>